<comment type="caution">
    <text evidence="2">The sequence shown here is derived from an EMBL/GenBank/DDBJ whole genome shotgun (WGS) entry which is preliminary data.</text>
</comment>
<evidence type="ECO:0000259" key="1">
    <source>
        <dbReference type="Pfam" id="PF24831"/>
    </source>
</evidence>
<accession>A0A852S9S3</accession>
<proteinExistence type="predicted"/>
<organism evidence="2 3">
    <name type="scientific">Agromyces atrinae</name>
    <dbReference type="NCBI Taxonomy" id="592376"/>
    <lineage>
        <taxon>Bacteria</taxon>
        <taxon>Bacillati</taxon>
        <taxon>Actinomycetota</taxon>
        <taxon>Actinomycetes</taxon>
        <taxon>Micrococcales</taxon>
        <taxon>Microbacteriaceae</taxon>
        <taxon>Agromyces</taxon>
    </lineage>
</organism>
<dbReference type="AlphaFoldDB" id="A0A852S9S3"/>
<dbReference type="Proteomes" id="UP000581087">
    <property type="component" value="Unassembled WGS sequence"/>
</dbReference>
<gene>
    <name evidence="2" type="ORF">BJ972_000083</name>
</gene>
<name>A0A852S9S3_9MICO</name>
<sequence>MKVLVATRETQGDRQSDVMTAIEGELVFMIDPCGESRRQPDGACPCGITFVGMTSDEITTTAVVRELELTRSHFVQCLQNAVLDRRETGCTCQFDVSALASELLDLARCFPNETIIERRVDEIRVRRSARIGW</sequence>
<evidence type="ECO:0000313" key="3">
    <source>
        <dbReference type="Proteomes" id="UP000581087"/>
    </source>
</evidence>
<dbReference type="RefSeq" id="WP_164990001.1">
    <property type="nucleotide sequence ID" value="NZ_JACCBI010000001.1"/>
</dbReference>
<dbReference type="Pfam" id="PF24831">
    <property type="entry name" value="DUF7715"/>
    <property type="match status" value="1"/>
</dbReference>
<feature type="domain" description="DUF7715" evidence="1">
    <location>
        <begin position="1"/>
        <end position="127"/>
    </location>
</feature>
<evidence type="ECO:0000313" key="2">
    <source>
        <dbReference type="EMBL" id="NYD65564.1"/>
    </source>
</evidence>
<dbReference type="EMBL" id="JACCBI010000001">
    <property type="protein sequence ID" value="NYD65564.1"/>
    <property type="molecule type" value="Genomic_DNA"/>
</dbReference>
<protein>
    <recommendedName>
        <fullName evidence="1">DUF7715 domain-containing protein</fullName>
    </recommendedName>
</protein>
<dbReference type="InterPro" id="IPR056132">
    <property type="entry name" value="DUF7715"/>
</dbReference>
<reference evidence="2 3" key="1">
    <citation type="submission" date="2020-07" db="EMBL/GenBank/DDBJ databases">
        <title>Sequencing the genomes of 1000 actinobacteria strains.</title>
        <authorList>
            <person name="Klenk H.-P."/>
        </authorList>
    </citation>
    <scope>NUCLEOTIDE SEQUENCE [LARGE SCALE GENOMIC DNA]</scope>
    <source>
        <strain evidence="2 3">DSM 23870</strain>
    </source>
</reference>